<comment type="caution">
    <text evidence="9">The sequence shown here is derived from an EMBL/GenBank/DDBJ whole genome shotgun (WGS) entry which is preliminary data.</text>
</comment>
<dbReference type="PROSITE" id="PS00138">
    <property type="entry name" value="SUBTILASE_SER"/>
    <property type="match status" value="1"/>
</dbReference>
<feature type="domain" description="Peptidase S8/S53" evidence="8">
    <location>
        <begin position="219"/>
        <end position="482"/>
    </location>
</feature>
<feature type="active site" description="Charge relay system" evidence="5">
    <location>
        <position position="435"/>
    </location>
</feature>
<keyword evidence="3 5" id="KW-0378">Hydrolase</keyword>
<evidence type="ECO:0000313" key="9">
    <source>
        <dbReference type="EMBL" id="GIH01208.1"/>
    </source>
</evidence>
<keyword evidence="10" id="KW-1185">Reference proteome</keyword>
<dbReference type="InterPro" id="IPR050131">
    <property type="entry name" value="Peptidase_S8_subtilisin-like"/>
</dbReference>
<dbReference type="InterPro" id="IPR023828">
    <property type="entry name" value="Peptidase_S8_Ser-AS"/>
</dbReference>
<evidence type="ECO:0000256" key="6">
    <source>
        <dbReference type="RuleBase" id="RU003355"/>
    </source>
</evidence>
<dbReference type="GO" id="GO:0006508">
    <property type="term" value="P:proteolysis"/>
    <property type="evidence" value="ECO:0007669"/>
    <property type="project" value="UniProtKB-KW"/>
</dbReference>
<evidence type="ECO:0000256" key="4">
    <source>
        <dbReference type="ARBA" id="ARBA00022825"/>
    </source>
</evidence>
<keyword evidence="4 5" id="KW-0720">Serine protease</keyword>
<dbReference type="Gene3D" id="3.40.50.200">
    <property type="entry name" value="Peptidase S8/S53 domain"/>
    <property type="match status" value="1"/>
</dbReference>
<dbReference type="GO" id="GO:0008233">
    <property type="term" value="F:peptidase activity"/>
    <property type="evidence" value="ECO:0007669"/>
    <property type="project" value="UniProtKB-KW"/>
</dbReference>
<evidence type="ECO:0000256" key="3">
    <source>
        <dbReference type="ARBA" id="ARBA00022801"/>
    </source>
</evidence>
<dbReference type="PROSITE" id="PS51892">
    <property type="entry name" value="SUBTILASE"/>
    <property type="match status" value="1"/>
</dbReference>
<organism evidence="9 10">
    <name type="scientific">Plantactinospora mayteni</name>
    <dbReference type="NCBI Taxonomy" id="566021"/>
    <lineage>
        <taxon>Bacteria</taxon>
        <taxon>Bacillati</taxon>
        <taxon>Actinomycetota</taxon>
        <taxon>Actinomycetes</taxon>
        <taxon>Micromonosporales</taxon>
        <taxon>Micromonosporaceae</taxon>
        <taxon>Plantactinospora</taxon>
    </lineage>
</organism>
<feature type="signal peptide" evidence="7">
    <location>
        <begin position="1"/>
        <end position="28"/>
    </location>
</feature>
<dbReference type="PROSITE" id="PS00137">
    <property type="entry name" value="SUBTILASE_HIS"/>
    <property type="match status" value="1"/>
</dbReference>
<proteinExistence type="inferred from homology"/>
<evidence type="ECO:0000256" key="1">
    <source>
        <dbReference type="ARBA" id="ARBA00011073"/>
    </source>
</evidence>
<keyword evidence="7" id="KW-0732">Signal</keyword>
<dbReference type="InterPro" id="IPR022398">
    <property type="entry name" value="Peptidase_S8_His-AS"/>
</dbReference>
<dbReference type="Gene3D" id="2.60.40.10">
    <property type="entry name" value="Immunoglobulins"/>
    <property type="match status" value="1"/>
</dbReference>
<accession>A0ABQ4F2R9</accession>
<dbReference type="InterPro" id="IPR015500">
    <property type="entry name" value="Peptidase_S8_subtilisin-rel"/>
</dbReference>
<dbReference type="Proteomes" id="UP000621500">
    <property type="component" value="Unassembled WGS sequence"/>
</dbReference>
<dbReference type="PIRSF" id="PIRSF037854">
    <property type="entry name" value="Dihydropyridine_esterase"/>
    <property type="match status" value="1"/>
</dbReference>
<feature type="active site" description="Charge relay system" evidence="5">
    <location>
        <position position="261"/>
    </location>
</feature>
<evidence type="ECO:0000259" key="8">
    <source>
        <dbReference type="Pfam" id="PF00082"/>
    </source>
</evidence>
<dbReference type="EMBL" id="BONX01000065">
    <property type="protein sequence ID" value="GIH01208.1"/>
    <property type="molecule type" value="Genomic_DNA"/>
</dbReference>
<dbReference type="InterPro" id="IPR013783">
    <property type="entry name" value="Ig-like_fold"/>
</dbReference>
<feature type="active site" description="Charge relay system" evidence="5">
    <location>
        <position position="228"/>
    </location>
</feature>
<dbReference type="PANTHER" id="PTHR43806">
    <property type="entry name" value="PEPTIDASE S8"/>
    <property type="match status" value="1"/>
</dbReference>
<dbReference type="Pfam" id="PF00082">
    <property type="entry name" value="Peptidase_S8"/>
    <property type="match status" value="1"/>
</dbReference>
<keyword evidence="2 5" id="KW-0645">Protease</keyword>
<dbReference type="InterPro" id="IPR036852">
    <property type="entry name" value="Peptidase_S8/S53_dom_sf"/>
</dbReference>
<dbReference type="PROSITE" id="PS00136">
    <property type="entry name" value="SUBTILASE_ASP"/>
    <property type="match status" value="1"/>
</dbReference>
<protein>
    <submittedName>
        <fullName evidence="9">Serine protease</fullName>
    </submittedName>
</protein>
<name>A0ABQ4F2R9_9ACTN</name>
<comment type="similarity">
    <text evidence="1 5 6">Belongs to the peptidase S8 family.</text>
</comment>
<dbReference type="PRINTS" id="PR00723">
    <property type="entry name" value="SUBTILISIN"/>
</dbReference>
<dbReference type="InterPro" id="IPR017297">
    <property type="entry name" value="Peptidase_S8A_DPH-A"/>
</dbReference>
<dbReference type="InterPro" id="IPR023827">
    <property type="entry name" value="Peptidase_S8_Asp-AS"/>
</dbReference>
<gene>
    <name evidence="9" type="ORF">Pma05_77800</name>
</gene>
<evidence type="ECO:0000256" key="2">
    <source>
        <dbReference type="ARBA" id="ARBA00022670"/>
    </source>
</evidence>
<dbReference type="SUPFAM" id="SSF52743">
    <property type="entry name" value="Subtilisin-like"/>
    <property type="match status" value="1"/>
</dbReference>
<sequence>MGPGRRLAAWLSATGLGAALLVAPQAGAQAAPAGGARAAAPAGRTVTLISGDRVLLTDDGRASVERQSGREHVRYVSYRDDARHLHVIPSDALPLLRAGRLDARLFDVTALRDFGYHDGRADLPLIVTYRGDDARVSARSAVAGATVSRELPAMDALAVRAPKSNTGPLWRSLTADGTATRSLGGGVAKVWLDGLRRPTLDVSVPQIGAPAAWQAGYDGTGVRVAVLDTGIDATHPDLAGKVTATRNFTEGAEDDRDLVGHGTHVASTIAGSGAASQGRYRGVAPGARLLDGKVCVDGGCAESWILAGMEWAAAEQHAPIVNMSLGGPDTPGTDPLEEAVQRLSDQYGTLFVVASGNEGGEAAVASPASADAALAVGAVDADDRLADFSNRGPRGDDGALKPDISAPGVDIAAANSKDGQLGEPGAAYTTISGTSMATPHVAGAAALLAQRHPDWSGASLKSTLMGSAKPSSPIDLLGQGAGRVDVAAAIGRSVTAAPASVSLPLQEWPHGDDPLLTRTVTYHNYGDADVTLALAWPAIGPDGSPAPAGMFTLDRQTVTVPAGGDATVRLAADTRIESPVGRFGGYLTASGGGQVVRTPFGVEKESERYPLTLVHTTRSGARATDYSAIAYRLDTFDSYPADGAGGTDGTLEFRLPRGRYAVFSAIFEGQDEQLTSTLLAQPRLDLTGAQTVALDARLAKPVNVTVTNPAARGVWGEFSARTGAADLPGVSLEMNMGSLDGFDRAYTGQVGPDQAVDGFSTKISGVLAKPSPDGSLDGSPFAFHLAWFRDGRMFNGLDRRLSPSALATVRENYAVQGTGTTGATTAYARAPGLAGNFTTTVLPFTLPFTRTEYFNTDGEVRWTKVFQERVPRPGPPGPPIIQATAEQPDVAYRAGQSYDERWNRGVFGPSLAGPGSSSEWVSRQGDTILAEPPIFTDGSGRLVSGRASNPRIALYRDGKLLAEAAALRGEFTVPAGDAGYRLQIDAQRAAPSTLTTRASVAWTFRSAHVDSDQPRRLPLSVLRFTPVLDERNTAPAGLTYRVPVTVETQPGSAAGVQNRPTVEASFDDGQTWRAVPVLGGQGGWYVMVPHPAADGYVSLRARATDTAGNTVDQTIVRAYRIGG</sequence>
<reference evidence="9 10" key="1">
    <citation type="submission" date="2021-01" db="EMBL/GenBank/DDBJ databases">
        <title>Whole genome shotgun sequence of Plantactinospora mayteni NBRC 109088.</title>
        <authorList>
            <person name="Komaki H."/>
            <person name="Tamura T."/>
        </authorList>
    </citation>
    <scope>NUCLEOTIDE SEQUENCE [LARGE SCALE GENOMIC DNA]</scope>
    <source>
        <strain evidence="9 10">NBRC 109088</strain>
    </source>
</reference>
<feature type="chain" id="PRO_5047243325" evidence="7">
    <location>
        <begin position="29"/>
        <end position="1123"/>
    </location>
</feature>
<evidence type="ECO:0000256" key="5">
    <source>
        <dbReference type="PROSITE-ProRule" id="PRU01240"/>
    </source>
</evidence>
<evidence type="ECO:0000256" key="7">
    <source>
        <dbReference type="SAM" id="SignalP"/>
    </source>
</evidence>
<dbReference type="RefSeq" id="WP_203862484.1">
    <property type="nucleotide sequence ID" value="NZ_BAAAZQ010000035.1"/>
</dbReference>
<dbReference type="PANTHER" id="PTHR43806:SF11">
    <property type="entry name" value="CEREVISIN-RELATED"/>
    <property type="match status" value="1"/>
</dbReference>
<dbReference type="InterPro" id="IPR000209">
    <property type="entry name" value="Peptidase_S8/S53_dom"/>
</dbReference>
<evidence type="ECO:0000313" key="10">
    <source>
        <dbReference type="Proteomes" id="UP000621500"/>
    </source>
</evidence>